<proteinExistence type="predicted"/>
<gene>
    <name evidence="2" type="ORF">EZS28_013443</name>
</gene>
<keyword evidence="1" id="KW-0472">Membrane</keyword>
<evidence type="ECO:0000313" key="2">
    <source>
        <dbReference type="EMBL" id="KAA6391034.1"/>
    </source>
</evidence>
<dbReference type="AlphaFoldDB" id="A0A5J4W839"/>
<comment type="caution">
    <text evidence="2">The sequence shown here is derived from an EMBL/GenBank/DDBJ whole genome shotgun (WGS) entry which is preliminary data.</text>
</comment>
<accession>A0A5J4W839</accession>
<keyword evidence="1" id="KW-1133">Transmembrane helix</keyword>
<reference evidence="2 3" key="1">
    <citation type="submission" date="2019-03" db="EMBL/GenBank/DDBJ databases">
        <title>Single cell metagenomics reveals metabolic interactions within the superorganism composed of flagellate Streblomastix strix and complex community of Bacteroidetes bacteria on its surface.</title>
        <authorList>
            <person name="Treitli S.C."/>
            <person name="Kolisko M."/>
            <person name="Husnik F."/>
            <person name="Keeling P."/>
            <person name="Hampl V."/>
        </authorList>
    </citation>
    <scope>NUCLEOTIDE SEQUENCE [LARGE SCALE GENOMIC DNA]</scope>
    <source>
        <strain evidence="2">ST1C</strain>
    </source>
</reference>
<evidence type="ECO:0000256" key="1">
    <source>
        <dbReference type="SAM" id="Phobius"/>
    </source>
</evidence>
<name>A0A5J4W839_9EUKA</name>
<evidence type="ECO:0000313" key="3">
    <source>
        <dbReference type="Proteomes" id="UP000324800"/>
    </source>
</evidence>
<dbReference type="Proteomes" id="UP000324800">
    <property type="component" value="Unassembled WGS sequence"/>
</dbReference>
<sequence>MNARAEDQLINITGKSKQWLVGVLLVALIVCSVTTVPLISSNIETTLTYDPSSQTLTVVKIRSRIQRLFCLDEESRVTYDMTQLKYMYIRYGCCSRDGLEFDTSTSTTRKVKVDLVFDEEDLKRLVDTVDPFKQDNQRNDEV</sequence>
<organism evidence="2 3">
    <name type="scientific">Streblomastix strix</name>
    <dbReference type="NCBI Taxonomy" id="222440"/>
    <lineage>
        <taxon>Eukaryota</taxon>
        <taxon>Metamonada</taxon>
        <taxon>Preaxostyla</taxon>
        <taxon>Oxymonadida</taxon>
        <taxon>Streblomastigidae</taxon>
        <taxon>Streblomastix</taxon>
    </lineage>
</organism>
<dbReference type="EMBL" id="SNRW01003018">
    <property type="protein sequence ID" value="KAA6391034.1"/>
    <property type="molecule type" value="Genomic_DNA"/>
</dbReference>
<protein>
    <submittedName>
        <fullName evidence="2">Uncharacterized protein</fullName>
    </submittedName>
</protein>
<feature type="transmembrane region" description="Helical" evidence="1">
    <location>
        <begin position="20"/>
        <end position="39"/>
    </location>
</feature>
<keyword evidence="1" id="KW-0812">Transmembrane</keyword>